<evidence type="ECO:0000256" key="1">
    <source>
        <dbReference type="ARBA" id="ARBA00023002"/>
    </source>
</evidence>
<organism evidence="3 4">
    <name type="scientific">Caryophanon tenue</name>
    <dbReference type="NCBI Taxonomy" id="33978"/>
    <lineage>
        <taxon>Bacteria</taxon>
        <taxon>Bacillati</taxon>
        <taxon>Bacillota</taxon>
        <taxon>Bacilli</taxon>
        <taxon>Bacillales</taxon>
        <taxon>Caryophanaceae</taxon>
        <taxon>Caryophanon</taxon>
    </lineage>
</organism>
<dbReference type="GO" id="GO:0003995">
    <property type="term" value="F:acyl-CoA dehydrogenase activity"/>
    <property type="evidence" value="ECO:0007669"/>
    <property type="project" value="TreeGrafter"/>
</dbReference>
<comment type="caution">
    <text evidence="3">The sequence shown here is derived from an EMBL/GenBank/DDBJ whole genome shotgun (WGS) entry which is preliminary data.</text>
</comment>
<dbReference type="RefSeq" id="WP_066544366.1">
    <property type="nucleotide sequence ID" value="NZ_MASJ01000008.1"/>
</dbReference>
<dbReference type="Pfam" id="PF08028">
    <property type="entry name" value="Acyl-CoA_dh_2"/>
    <property type="match status" value="1"/>
</dbReference>
<keyword evidence="1" id="KW-0560">Oxidoreductase</keyword>
<dbReference type="InterPro" id="IPR009100">
    <property type="entry name" value="AcylCoA_DH/oxidase_NM_dom_sf"/>
</dbReference>
<dbReference type="EMBL" id="MASJ01000008">
    <property type="protein sequence ID" value="OCS86758.1"/>
    <property type="molecule type" value="Genomic_DNA"/>
</dbReference>
<dbReference type="STRING" id="33978.A6M13_12435"/>
<dbReference type="SUPFAM" id="SSF56645">
    <property type="entry name" value="Acyl-CoA dehydrogenase NM domain-like"/>
    <property type="match status" value="1"/>
</dbReference>
<keyword evidence="3" id="KW-0503">Monooxygenase</keyword>
<dbReference type="InterPro" id="IPR013107">
    <property type="entry name" value="Acyl-CoA_DH_C"/>
</dbReference>
<dbReference type="PANTHER" id="PTHR48083">
    <property type="entry name" value="MEDIUM-CHAIN SPECIFIC ACYL-COA DEHYDROGENASE, MITOCHONDRIAL-RELATED"/>
    <property type="match status" value="1"/>
</dbReference>
<dbReference type="Gene3D" id="2.40.110.10">
    <property type="entry name" value="Butyryl-CoA Dehydrogenase, subunit A, domain 2"/>
    <property type="match status" value="1"/>
</dbReference>
<evidence type="ECO:0000313" key="4">
    <source>
        <dbReference type="Proteomes" id="UP000093199"/>
    </source>
</evidence>
<evidence type="ECO:0000259" key="2">
    <source>
        <dbReference type="Pfam" id="PF08028"/>
    </source>
</evidence>
<gene>
    <name evidence="3" type="ORF">A6M13_12435</name>
</gene>
<dbReference type="Proteomes" id="UP000093199">
    <property type="component" value="Unassembled WGS sequence"/>
</dbReference>
<sequence>MVLLNNSTSLYEEMMAKAKRIGELAEEEAKQADIDATISPKLADLIRSEEIHRLILPKEYGHPQLDWTTFVDLVSTVGYYNLSAAWLTYFFSAHNAWVSYLPKPLRDEVVASGGFVADVFAPIGQVEAVEGGYTVSGTYHFVSGINYSKWVGVGAFMKFEDNDKPERVGILLDVDQLKIIPSWDSLGLRGSGSNTLVVDNVFVKPEAILRFNKIIACSQPPEAQEESYDENYLYYNTPFYPGFYVGFAAMAVGGARRVVDEFAKHTAGRVRFSGVKENESPSSQRVLAELSMELEAVEGLMRQYIYLMERDKGNAYEGPRYKAIRASIIDKSTQIGVKALLTLGGHALLKGHPVEILTRDLMAIATHITSLYEDAVTGYGRHLFGIETNIQG</sequence>
<dbReference type="SUPFAM" id="SSF47203">
    <property type="entry name" value="Acyl-CoA dehydrogenase C-terminal domain-like"/>
    <property type="match status" value="1"/>
</dbReference>
<dbReference type="AlphaFoldDB" id="A0A1C0YHT8"/>
<dbReference type="GO" id="GO:0005737">
    <property type="term" value="C:cytoplasm"/>
    <property type="evidence" value="ECO:0007669"/>
    <property type="project" value="TreeGrafter"/>
</dbReference>
<accession>A0A1C0YHT8</accession>
<dbReference type="Gene3D" id="1.20.140.10">
    <property type="entry name" value="Butyryl-CoA Dehydrogenase, subunit A, domain 3"/>
    <property type="match status" value="1"/>
</dbReference>
<protein>
    <submittedName>
        <fullName evidence="3">Flavin-dependent monooxygenase</fullName>
    </submittedName>
</protein>
<reference evidence="3 4" key="1">
    <citation type="submission" date="2016-07" db="EMBL/GenBank/DDBJ databases">
        <title>Caryophanon tenue genome sequencing.</title>
        <authorList>
            <person name="Verma A."/>
            <person name="Pal Y."/>
            <person name="Krishnamurthi S."/>
        </authorList>
    </citation>
    <scope>NUCLEOTIDE SEQUENCE [LARGE SCALE GENOMIC DNA]</scope>
    <source>
        <strain evidence="3 4">DSM 14152</strain>
    </source>
</reference>
<feature type="domain" description="Acyl-CoA dehydrogenase C-terminal" evidence="2">
    <location>
        <begin position="246"/>
        <end position="368"/>
    </location>
</feature>
<name>A0A1C0YHT8_9BACL</name>
<dbReference type="GO" id="GO:0033539">
    <property type="term" value="P:fatty acid beta-oxidation using acyl-CoA dehydrogenase"/>
    <property type="evidence" value="ECO:0007669"/>
    <property type="project" value="TreeGrafter"/>
</dbReference>
<dbReference type="InterPro" id="IPR050741">
    <property type="entry name" value="Acyl-CoA_dehydrogenase"/>
</dbReference>
<dbReference type="GO" id="GO:0004497">
    <property type="term" value="F:monooxygenase activity"/>
    <property type="evidence" value="ECO:0007669"/>
    <property type="project" value="UniProtKB-KW"/>
</dbReference>
<proteinExistence type="predicted"/>
<dbReference type="OrthoDB" id="1170793at2"/>
<dbReference type="Gene3D" id="1.10.540.10">
    <property type="entry name" value="Acyl-CoA dehydrogenase/oxidase, N-terminal domain"/>
    <property type="match status" value="1"/>
</dbReference>
<dbReference type="InterPro" id="IPR046373">
    <property type="entry name" value="Acyl-CoA_Oxase/DH_mid-dom_sf"/>
</dbReference>
<dbReference type="InterPro" id="IPR037069">
    <property type="entry name" value="AcylCoA_DH/ox_N_sf"/>
</dbReference>
<dbReference type="PIRSF" id="PIRSF016578">
    <property type="entry name" value="HsaA"/>
    <property type="match status" value="1"/>
</dbReference>
<dbReference type="GO" id="GO:0050660">
    <property type="term" value="F:flavin adenine dinucleotide binding"/>
    <property type="evidence" value="ECO:0007669"/>
    <property type="project" value="InterPro"/>
</dbReference>
<dbReference type="PANTHER" id="PTHR48083:SF5">
    <property type="entry name" value="NRGC PROTEIN"/>
    <property type="match status" value="1"/>
</dbReference>
<evidence type="ECO:0000313" key="3">
    <source>
        <dbReference type="EMBL" id="OCS86758.1"/>
    </source>
</evidence>
<dbReference type="InterPro" id="IPR036250">
    <property type="entry name" value="AcylCo_DH-like_C"/>
</dbReference>
<keyword evidence="4" id="KW-1185">Reference proteome</keyword>